<reference evidence="1" key="1">
    <citation type="journal article" date="2014" name="Int. J. Syst. Evol. Microbiol.">
        <title>Complete genome sequence of Corynebacterium casei LMG S-19264T (=DSM 44701T), isolated from a smear-ripened cheese.</title>
        <authorList>
            <consortium name="US DOE Joint Genome Institute (JGI-PGF)"/>
            <person name="Walter F."/>
            <person name="Albersmeier A."/>
            <person name="Kalinowski J."/>
            <person name="Ruckert C."/>
        </authorList>
    </citation>
    <scope>NUCLEOTIDE SEQUENCE</scope>
    <source>
        <strain evidence="1">CGMCC 1.16134</strain>
    </source>
</reference>
<name>A0A917D6N9_9BACL</name>
<dbReference type="Proteomes" id="UP000637643">
    <property type="component" value="Unassembled WGS sequence"/>
</dbReference>
<organism evidence="1 2">
    <name type="scientific">Paenibacillus albidus</name>
    <dbReference type="NCBI Taxonomy" id="2041023"/>
    <lineage>
        <taxon>Bacteria</taxon>
        <taxon>Bacillati</taxon>
        <taxon>Bacillota</taxon>
        <taxon>Bacilli</taxon>
        <taxon>Bacillales</taxon>
        <taxon>Paenibacillaceae</taxon>
        <taxon>Paenibacillus</taxon>
    </lineage>
</organism>
<dbReference type="EMBL" id="BMKR01000058">
    <property type="protein sequence ID" value="GGG12771.1"/>
    <property type="molecule type" value="Genomic_DNA"/>
</dbReference>
<proteinExistence type="predicted"/>
<evidence type="ECO:0000313" key="1">
    <source>
        <dbReference type="EMBL" id="GGG12771.1"/>
    </source>
</evidence>
<dbReference type="AlphaFoldDB" id="A0A917D6N9"/>
<gene>
    <name evidence="1" type="ORF">GCM10010912_66480</name>
</gene>
<sequence length="86" mass="10152">MRREVPGRSVAQLIQILEWEGRITPGQVNRSTLQERLMARGYSSRHLRMYAESGVAARRFQQRHRNQLWQSDLKYGPYLPLAKAER</sequence>
<reference evidence="1" key="2">
    <citation type="submission" date="2020-09" db="EMBL/GenBank/DDBJ databases">
        <authorList>
            <person name="Sun Q."/>
            <person name="Zhou Y."/>
        </authorList>
    </citation>
    <scope>NUCLEOTIDE SEQUENCE</scope>
    <source>
        <strain evidence="1">CGMCC 1.16134</strain>
    </source>
</reference>
<protein>
    <submittedName>
        <fullName evidence="1">Uncharacterized protein</fullName>
    </submittedName>
</protein>
<comment type="caution">
    <text evidence="1">The sequence shown here is derived from an EMBL/GenBank/DDBJ whole genome shotgun (WGS) entry which is preliminary data.</text>
</comment>
<evidence type="ECO:0000313" key="2">
    <source>
        <dbReference type="Proteomes" id="UP000637643"/>
    </source>
</evidence>
<keyword evidence="2" id="KW-1185">Reference proteome</keyword>
<accession>A0A917D6N9</accession>